<dbReference type="SUPFAM" id="SSF48208">
    <property type="entry name" value="Six-hairpin glycosidases"/>
    <property type="match status" value="1"/>
</dbReference>
<keyword evidence="6" id="KW-0326">Glycosidase</keyword>
<dbReference type="PROSITE" id="PS00820">
    <property type="entry name" value="GLUCOAMYLASE"/>
    <property type="match status" value="1"/>
</dbReference>
<evidence type="ECO:0000256" key="7">
    <source>
        <dbReference type="ARBA" id="ARBA00023326"/>
    </source>
</evidence>
<evidence type="ECO:0000256" key="1">
    <source>
        <dbReference type="ARBA" id="ARBA00001863"/>
    </source>
</evidence>
<dbReference type="PRINTS" id="PR00736">
    <property type="entry name" value="GLHYDRLASE15"/>
</dbReference>
<proteinExistence type="inferred from homology"/>
<protein>
    <recommendedName>
        <fullName evidence="3">glucan 1,4-alpha-glucosidase</fullName>
        <ecNumber evidence="3">3.2.1.3</ecNumber>
    </recommendedName>
    <alternativeName>
        <fullName evidence="9">1,4-alpha-D-glucan glucohydrolase</fullName>
    </alternativeName>
    <alternativeName>
        <fullName evidence="8">Glucan 1,4-alpha-glucosidase</fullName>
    </alternativeName>
</protein>
<evidence type="ECO:0000256" key="3">
    <source>
        <dbReference type="ARBA" id="ARBA00012593"/>
    </source>
</evidence>
<dbReference type="PANTHER" id="PTHR31616:SF9">
    <property type="entry name" value="GLUCOAMYLASE, INTRACELLULAR SPORULATION-SPECIFIC"/>
    <property type="match status" value="1"/>
</dbReference>
<gene>
    <name evidence="12" type="ORF">BASA50_007686</name>
</gene>
<accession>A0ABQ8F6S8</accession>
<reference evidence="12 13" key="1">
    <citation type="submission" date="2021-02" db="EMBL/GenBank/DDBJ databases">
        <title>Variation within the Batrachochytrium salamandrivorans European outbreak.</title>
        <authorList>
            <person name="Kelly M."/>
            <person name="Pasmans F."/>
            <person name="Shea T.P."/>
            <person name="Munoz J.F."/>
            <person name="Carranza S."/>
            <person name="Cuomo C.A."/>
            <person name="Martel A."/>
        </authorList>
    </citation>
    <scope>NUCLEOTIDE SEQUENCE [LARGE SCALE GENOMIC DNA]</scope>
    <source>
        <strain evidence="12 13">AMFP18/2</strain>
    </source>
</reference>
<keyword evidence="4" id="KW-0378">Hydrolase</keyword>
<dbReference type="Proteomes" id="UP001648503">
    <property type="component" value="Unassembled WGS sequence"/>
</dbReference>
<dbReference type="InterPro" id="IPR008928">
    <property type="entry name" value="6-hairpin_glycosidase_sf"/>
</dbReference>
<evidence type="ECO:0000256" key="8">
    <source>
        <dbReference type="ARBA" id="ARBA00033442"/>
    </source>
</evidence>
<dbReference type="PANTHER" id="PTHR31616">
    <property type="entry name" value="TREHALASE"/>
    <property type="match status" value="1"/>
</dbReference>
<evidence type="ECO:0000256" key="9">
    <source>
        <dbReference type="ARBA" id="ARBA00033473"/>
    </source>
</evidence>
<evidence type="ECO:0000256" key="6">
    <source>
        <dbReference type="ARBA" id="ARBA00023295"/>
    </source>
</evidence>
<dbReference type="InterPro" id="IPR046966">
    <property type="entry name" value="Glucoamylase_active_site"/>
</dbReference>
<comment type="catalytic activity">
    <reaction evidence="1">
        <text>Hydrolysis of terminal (1-&gt;4)-linked alpha-D-glucose residues successively from non-reducing ends of the chains with release of beta-D-glucose.</text>
        <dbReference type="EC" id="3.2.1.3"/>
    </reaction>
</comment>
<evidence type="ECO:0000259" key="11">
    <source>
        <dbReference type="Pfam" id="PF00723"/>
    </source>
</evidence>
<dbReference type="Gene3D" id="1.50.10.10">
    <property type="match status" value="1"/>
</dbReference>
<evidence type="ECO:0000256" key="4">
    <source>
        <dbReference type="ARBA" id="ARBA00022801"/>
    </source>
</evidence>
<comment type="caution">
    <text evidence="12">The sequence shown here is derived from an EMBL/GenBank/DDBJ whole genome shotgun (WGS) entry which is preliminary data.</text>
</comment>
<dbReference type="InterPro" id="IPR011613">
    <property type="entry name" value="GH15-like"/>
</dbReference>
<keyword evidence="10" id="KW-0732">Signal</keyword>
<organism evidence="12 13">
    <name type="scientific">Batrachochytrium salamandrivorans</name>
    <dbReference type="NCBI Taxonomy" id="1357716"/>
    <lineage>
        <taxon>Eukaryota</taxon>
        <taxon>Fungi</taxon>
        <taxon>Fungi incertae sedis</taxon>
        <taxon>Chytridiomycota</taxon>
        <taxon>Chytridiomycota incertae sedis</taxon>
        <taxon>Chytridiomycetes</taxon>
        <taxon>Rhizophydiales</taxon>
        <taxon>Rhizophydiales incertae sedis</taxon>
        <taxon>Batrachochytrium</taxon>
    </lineage>
</organism>
<comment type="similarity">
    <text evidence="2">Belongs to the glycosyl hydrolase 15 family.</text>
</comment>
<keyword evidence="7" id="KW-0624">Polysaccharide degradation</keyword>
<dbReference type="InterPro" id="IPR000165">
    <property type="entry name" value="Glucoamylase"/>
</dbReference>
<dbReference type="Pfam" id="PF00723">
    <property type="entry name" value="Glyco_hydro_15"/>
    <property type="match status" value="1"/>
</dbReference>
<feature type="signal peptide" evidence="10">
    <location>
        <begin position="1"/>
        <end position="27"/>
    </location>
</feature>
<keyword evidence="13" id="KW-1185">Reference proteome</keyword>
<evidence type="ECO:0000313" key="13">
    <source>
        <dbReference type="Proteomes" id="UP001648503"/>
    </source>
</evidence>
<evidence type="ECO:0000256" key="5">
    <source>
        <dbReference type="ARBA" id="ARBA00023277"/>
    </source>
</evidence>
<keyword evidence="5" id="KW-0119">Carbohydrate metabolism</keyword>
<feature type="chain" id="PRO_5045717289" description="glucan 1,4-alpha-glucosidase" evidence="10">
    <location>
        <begin position="28"/>
        <end position="535"/>
    </location>
</feature>
<dbReference type="EMBL" id="JAFCIX010000364">
    <property type="protein sequence ID" value="KAH6592959.1"/>
    <property type="molecule type" value="Genomic_DNA"/>
</dbReference>
<sequence length="535" mass="59119">MSCYRPKRHAGRTLIVLTLAIVGAVHDYPGTWLGSSVYVSAQPVPMQAPLQAPPLLPPPPPSSSSSSLFTMSAMDQIVRASKLVLFANTHSPGLAVGTVIASPSRKDPDYYYHWVRDASISFMAVLDMLLDTSRDPTEPHSELEALLDGYALLSMTHQTSAARSGLGEPKFNVDGSPFMGEWGRPQNDGPALRALLLSEYALFILTYRPNRIDFVRTVLYDSQLPTYSVIKRDLEYISKEWHSPSFDLWEESLGTHFFTEMTQHAALVAGARLATLLDDQPAANWYLVQAQAIESALHLHWCPTKKYIQATLNWQGGLASKTSQLDIAVIIASLISVTRNSTLAPIFPPWDDQILLTSLRFVDSMVPLYKLNANTSPPVVGRYPEDVYDGIGFTGGNPWPLATCALAEHIYQVLAHWCHARSIQITDATLEFLTRSGVNTTIIPIAPKGSVIWTDVSFGPIVLSLVKYGDAIMSRVRQPNGHMNVHGKFELSEQWDSNTGDRKGAPLLTWSAVAVLRASRSRTDVVRNCYPFVKE</sequence>
<evidence type="ECO:0000256" key="10">
    <source>
        <dbReference type="SAM" id="SignalP"/>
    </source>
</evidence>
<feature type="domain" description="GH15-like" evidence="11">
    <location>
        <begin position="92"/>
        <end position="519"/>
    </location>
</feature>
<evidence type="ECO:0000256" key="2">
    <source>
        <dbReference type="ARBA" id="ARBA00006188"/>
    </source>
</evidence>
<dbReference type="InterPro" id="IPR012341">
    <property type="entry name" value="6hp_glycosidase-like_sf"/>
</dbReference>
<evidence type="ECO:0000313" key="12">
    <source>
        <dbReference type="EMBL" id="KAH6592959.1"/>
    </source>
</evidence>
<name>A0ABQ8F6S8_9FUNG</name>
<dbReference type="EC" id="3.2.1.3" evidence="3"/>